<dbReference type="SMART" id="SM00825">
    <property type="entry name" value="PKS_KS"/>
    <property type="match status" value="1"/>
</dbReference>
<protein>
    <recommendedName>
        <fullName evidence="13">3-oxoacyl-[acyl-carrier-protein] synthase 1</fullName>
        <ecNumber evidence="5">2.3.1.41</ecNumber>
    </recommendedName>
    <alternativeName>
        <fullName evidence="14">3-oxoacyl-[acyl-carrier-protein] synthase I</fullName>
    </alternativeName>
    <alternativeName>
        <fullName evidence="15">Beta-ketoacyl-ACP synthase I</fullName>
    </alternativeName>
</protein>
<keyword evidence="10" id="KW-0443">Lipid metabolism</keyword>
<evidence type="ECO:0000256" key="13">
    <source>
        <dbReference type="ARBA" id="ARBA00039450"/>
    </source>
</evidence>
<evidence type="ECO:0000256" key="8">
    <source>
        <dbReference type="ARBA" id="ARBA00022679"/>
    </source>
</evidence>
<dbReference type="EC" id="2.3.1.41" evidence="5"/>
<proteinExistence type="inferred from homology"/>
<dbReference type="FunFam" id="3.40.47.10:FF:000006">
    <property type="entry name" value="3-oxoacyl-[acyl-carrier-protein] synthase I"/>
    <property type="match status" value="1"/>
</dbReference>
<dbReference type="NCBIfam" id="NF005935">
    <property type="entry name" value="PRK07967.1"/>
    <property type="match status" value="1"/>
</dbReference>
<dbReference type="OrthoDB" id="9808669at2"/>
<comment type="caution">
    <text evidence="20">The sequence shown here is derived from an EMBL/GenBank/DDBJ whole genome shotgun (WGS) entry which is preliminary data.</text>
</comment>
<evidence type="ECO:0000256" key="9">
    <source>
        <dbReference type="ARBA" id="ARBA00022832"/>
    </source>
</evidence>
<evidence type="ECO:0000256" key="10">
    <source>
        <dbReference type="ARBA" id="ARBA00023098"/>
    </source>
</evidence>
<dbReference type="GO" id="GO:0005829">
    <property type="term" value="C:cytosol"/>
    <property type="evidence" value="ECO:0007669"/>
    <property type="project" value="TreeGrafter"/>
</dbReference>
<dbReference type="STRING" id="1685378.AVO44_13390"/>
<comment type="similarity">
    <text evidence="3 18">Belongs to the thiolase-like superfamily. Beta-ketoacyl-ACP synthases family.</text>
</comment>
<keyword evidence="7" id="KW-0444">Lipid biosynthesis</keyword>
<dbReference type="PANTHER" id="PTHR11712">
    <property type="entry name" value="POLYKETIDE SYNTHASE-RELATED"/>
    <property type="match status" value="1"/>
</dbReference>
<evidence type="ECO:0000256" key="18">
    <source>
        <dbReference type="RuleBase" id="RU003694"/>
    </source>
</evidence>
<dbReference type="Proteomes" id="UP000053690">
    <property type="component" value="Unassembled WGS sequence"/>
</dbReference>
<dbReference type="GO" id="GO:0006633">
    <property type="term" value="P:fatty acid biosynthetic process"/>
    <property type="evidence" value="ECO:0007669"/>
    <property type="project" value="UniProtKB-KW"/>
</dbReference>
<evidence type="ECO:0000313" key="20">
    <source>
        <dbReference type="EMBL" id="KUJ78687.1"/>
    </source>
</evidence>
<dbReference type="InterPro" id="IPR016039">
    <property type="entry name" value="Thiolase-like"/>
</dbReference>
<dbReference type="CDD" id="cd00834">
    <property type="entry name" value="KAS_I_II"/>
    <property type="match status" value="1"/>
</dbReference>
<dbReference type="PROSITE" id="PS00606">
    <property type="entry name" value="KS3_1"/>
    <property type="match status" value="1"/>
</dbReference>
<evidence type="ECO:0000256" key="6">
    <source>
        <dbReference type="ARBA" id="ARBA00022490"/>
    </source>
</evidence>
<evidence type="ECO:0000256" key="14">
    <source>
        <dbReference type="ARBA" id="ARBA00041620"/>
    </source>
</evidence>
<evidence type="ECO:0000259" key="19">
    <source>
        <dbReference type="PROSITE" id="PS52004"/>
    </source>
</evidence>
<dbReference type="InterPro" id="IPR020841">
    <property type="entry name" value="PKS_Beta-ketoAc_synthase_dom"/>
</dbReference>
<evidence type="ECO:0000256" key="17">
    <source>
        <dbReference type="ARBA" id="ARBA00048506"/>
    </source>
</evidence>
<dbReference type="RefSeq" id="WP_068337775.1">
    <property type="nucleotide sequence ID" value="NZ_JAIUZS010000001.1"/>
</dbReference>
<dbReference type="NCBIfam" id="NF005589">
    <property type="entry name" value="PRK07314.1"/>
    <property type="match status" value="1"/>
</dbReference>
<evidence type="ECO:0000256" key="16">
    <source>
        <dbReference type="ARBA" id="ARBA00048121"/>
    </source>
</evidence>
<accession>A0A0X3TSL6</accession>
<comment type="catalytic activity">
    <reaction evidence="16">
        <text>(3Z)-decenoyl-[ACP] + malonyl-[ACP] + H(+) = 3-oxo-(5Z)-dodecenoyl-[ACP] + holo-[ACP] + CO2</text>
        <dbReference type="Rhea" id="RHEA:54940"/>
        <dbReference type="Rhea" id="RHEA-COMP:9623"/>
        <dbReference type="Rhea" id="RHEA-COMP:9685"/>
        <dbReference type="Rhea" id="RHEA-COMP:9927"/>
        <dbReference type="Rhea" id="RHEA-COMP:14042"/>
        <dbReference type="ChEBI" id="CHEBI:15378"/>
        <dbReference type="ChEBI" id="CHEBI:16526"/>
        <dbReference type="ChEBI" id="CHEBI:64479"/>
        <dbReference type="ChEBI" id="CHEBI:78449"/>
        <dbReference type="ChEBI" id="CHEBI:78798"/>
        <dbReference type="ChEBI" id="CHEBI:138410"/>
    </reaction>
    <physiologicalReaction direction="left-to-right" evidence="16">
        <dbReference type="Rhea" id="RHEA:54941"/>
    </physiologicalReaction>
</comment>
<keyword evidence="8 18" id="KW-0808">Transferase</keyword>
<dbReference type="InterPro" id="IPR018201">
    <property type="entry name" value="Ketoacyl_synth_AS"/>
</dbReference>
<comment type="subunit">
    <text evidence="4">Homodimer.</text>
</comment>
<evidence type="ECO:0000256" key="12">
    <source>
        <dbReference type="ARBA" id="ARBA00023315"/>
    </source>
</evidence>
<comment type="subcellular location">
    <subcellularLocation>
        <location evidence="1">Cytoplasm</location>
    </subcellularLocation>
</comment>
<evidence type="ECO:0000256" key="5">
    <source>
        <dbReference type="ARBA" id="ARBA00013191"/>
    </source>
</evidence>
<sequence>MRRVVVTGMGIVSSIGNNVEEVLASLKSGKSGIEANEQMVEHGFRSQIAGSLKIDVAEHVDKRTLRFMGPGAAYSHIAMTQAIADSGLTEEQVQSPRTGVVAGSGGPSTSALLTAHQTVMKTGATKRIGPFAVPKCMSSTISANLATAFKIKGLNYSITSACSTSLHCIGNAAEQIMMGKQDIVFAGGGEELDWTLSCLFDAMGAMSSKYNDTPEKASRTFDANRDGFVISGGGGIVVLEDLEHALARGAKIYAEVTGFAATSDGHDMVAPSGEGGERAMRLAMASLPEGRKINYINAHGTSTPVGDVGEVEAVRRIFGEGNVPPISSTKSLTGHAQGAAGALEAVFCLLMLEHDFIAPSINVETLAEGIQPGEIATQVVENAGLDSVMTNSFGFGGTNGSMVLSKYSG</sequence>
<dbReference type="GO" id="GO:0004315">
    <property type="term" value="F:3-oxoacyl-[acyl-carrier-protein] synthase activity"/>
    <property type="evidence" value="ECO:0007669"/>
    <property type="project" value="UniProtKB-EC"/>
</dbReference>
<evidence type="ECO:0000256" key="7">
    <source>
        <dbReference type="ARBA" id="ARBA00022516"/>
    </source>
</evidence>
<evidence type="ECO:0000256" key="3">
    <source>
        <dbReference type="ARBA" id="ARBA00008467"/>
    </source>
</evidence>
<evidence type="ECO:0000256" key="4">
    <source>
        <dbReference type="ARBA" id="ARBA00011738"/>
    </source>
</evidence>
<dbReference type="InterPro" id="IPR014031">
    <property type="entry name" value="Ketoacyl_synth_C"/>
</dbReference>
<dbReference type="InterPro" id="IPR000794">
    <property type="entry name" value="Beta-ketoacyl_synthase"/>
</dbReference>
<evidence type="ECO:0000256" key="15">
    <source>
        <dbReference type="ARBA" id="ARBA00042143"/>
    </source>
</evidence>
<dbReference type="SUPFAM" id="SSF53901">
    <property type="entry name" value="Thiolase-like"/>
    <property type="match status" value="2"/>
</dbReference>
<gene>
    <name evidence="20" type="ORF">AVO44_13390</name>
</gene>
<name>A0A0X3TSL6_9RHOB</name>
<dbReference type="Pfam" id="PF02801">
    <property type="entry name" value="Ketoacyl-synt_C"/>
    <property type="match status" value="1"/>
</dbReference>
<keyword evidence="12" id="KW-0012">Acyltransferase</keyword>
<evidence type="ECO:0000256" key="11">
    <source>
        <dbReference type="ARBA" id="ARBA00023160"/>
    </source>
</evidence>
<evidence type="ECO:0000313" key="21">
    <source>
        <dbReference type="Proteomes" id="UP000053690"/>
    </source>
</evidence>
<dbReference type="PANTHER" id="PTHR11712:SF306">
    <property type="entry name" value="3-OXOACYL-[ACYL-CARRIER-PROTEIN] SYNTHASE 1"/>
    <property type="match status" value="1"/>
</dbReference>
<feature type="domain" description="Ketosynthase family 3 (KS3)" evidence="19">
    <location>
        <begin position="1"/>
        <end position="406"/>
    </location>
</feature>
<reference evidence="21" key="1">
    <citation type="submission" date="2015-12" db="EMBL/GenBank/DDBJ databases">
        <authorList>
            <person name="Zhang G."/>
            <person name="Stingl U."/>
        </authorList>
    </citation>
    <scope>NUCLEOTIDE SEQUENCE [LARGE SCALE GENOMIC DNA]</scope>
    <source>
        <strain evidence="21">ZGT108</strain>
    </source>
</reference>
<dbReference type="InterPro" id="IPR014030">
    <property type="entry name" value="Ketoacyl_synth_N"/>
</dbReference>
<comment type="pathway">
    <text evidence="2">Lipid metabolism; fatty acid biosynthesis.</text>
</comment>
<comment type="catalytic activity">
    <reaction evidence="17">
        <text>a fatty acyl-[ACP] + malonyl-[ACP] + H(+) = a 3-oxoacyl-[ACP] + holo-[ACP] + CO2</text>
        <dbReference type="Rhea" id="RHEA:22836"/>
        <dbReference type="Rhea" id="RHEA-COMP:9623"/>
        <dbReference type="Rhea" id="RHEA-COMP:9685"/>
        <dbReference type="Rhea" id="RHEA-COMP:9916"/>
        <dbReference type="Rhea" id="RHEA-COMP:14125"/>
        <dbReference type="ChEBI" id="CHEBI:15378"/>
        <dbReference type="ChEBI" id="CHEBI:16526"/>
        <dbReference type="ChEBI" id="CHEBI:64479"/>
        <dbReference type="ChEBI" id="CHEBI:78449"/>
        <dbReference type="ChEBI" id="CHEBI:78776"/>
        <dbReference type="ChEBI" id="CHEBI:138651"/>
        <dbReference type="EC" id="2.3.1.41"/>
    </reaction>
    <physiologicalReaction direction="left-to-right" evidence="17">
        <dbReference type="Rhea" id="RHEA:22837"/>
    </physiologicalReaction>
</comment>
<keyword evidence="9" id="KW-0276">Fatty acid metabolism</keyword>
<dbReference type="Gene3D" id="3.40.47.10">
    <property type="match status" value="2"/>
</dbReference>
<keyword evidence="6" id="KW-0963">Cytoplasm</keyword>
<keyword evidence="11" id="KW-0275">Fatty acid biosynthesis</keyword>
<dbReference type="PROSITE" id="PS52004">
    <property type="entry name" value="KS3_2"/>
    <property type="match status" value="1"/>
</dbReference>
<dbReference type="EMBL" id="LQBP01000006">
    <property type="protein sequence ID" value="KUJ78687.1"/>
    <property type="molecule type" value="Genomic_DNA"/>
</dbReference>
<evidence type="ECO:0000256" key="2">
    <source>
        <dbReference type="ARBA" id="ARBA00005194"/>
    </source>
</evidence>
<dbReference type="Pfam" id="PF00109">
    <property type="entry name" value="ketoacyl-synt"/>
    <property type="match status" value="1"/>
</dbReference>
<evidence type="ECO:0000256" key="1">
    <source>
        <dbReference type="ARBA" id="ARBA00004496"/>
    </source>
</evidence>
<organism evidence="20 21">
    <name type="scientific">Ruegeria profundi</name>
    <dbReference type="NCBI Taxonomy" id="1685378"/>
    <lineage>
        <taxon>Bacteria</taxon>
        <taxon>Pseudomonadati</taxon>
        <taxon>Pseudomonadota</taxon>
        <taxon>Alphaproteobacteria</taxon>
        <taxon>Rhodobacterales</taxon>
        <taxon>Roseobacteraceae</taxon>
        <taxon>Ruegeria</taxon>
    </lineage>
</organism>
<keyword evidence="21" id="KW-1185">Reference proteome</keyword>
<dbReference type="AlphaFoldDB" id="A0A0X3TSL6"/>